<dbReference type="AlphaFoldDB" id="A0A1R1YD45"/>
<protein>
    <submittedName>
        <fullName evidence="1">Uncharacterized protein</fullName>
    </submittedName>
</protein>
<keyword evidence="2" id="KW-1185">Reference proteome</keyword>
<accession>A0A1R1YD45</accession>
<comment type="caution">
    <text evidence="1">The sequence shown here is derived from an EMBL/GenBank/DDBJ whole genome shotgun (WGS) entry which is preliminary data.</text>
</comment>
<dbReference type="EMBL" id="LSSN01000275">
    <property type="protein sequence ID" value="OMJ24813.1"/>
    <property type="molecule type" value="Genomic_DNA"/>
</dbReference>
<name>A0A1R1YD45_9FUNG</name>
<dbReference type="Proteomes" id="UP000187283">
    <property type="component" value="Unassembled WGS sequence"/>
</dbReference>
<sequence>MTDIPILTLMIDSSTENSIEIKSLFLISGAPQLDGVLILKPKSISAGLKPIDFDFIVLIAKMFSIWTAKATGYLFK</sequence>
<evidence type="ECO:0000313" key="2">
    <source>
        <dbReference type="Proteomes" id="UP000187283"/>
    </source>
</evidence>
<gene>
    <name evidence="1" type="ORF">AYI70_g1324</name>
</gene>
<evidence type="ECO:0000313" key="1">
    <source>
        <dbReference type="EMBL" id="OMJ24813.1"/>
    </source>
</evidence>
<proteinExistence type="predicted"/>
<reference evidence="1 2" key="1">
    <citation type="submission" date="2017-01" db="EMBL/GenBank/DDBJ databases">
        <authorList>
            <person name="Mah S.A."/>
            <person name="Swanson W.J."/>
            <person name="Moy G.W."/>
            <person name="Vacquier V.D."/>
        </authorList>
    </citation>
    <scope>NUCLEOTIDE SEQUENCE [LARGE SCALE GENOMIC DNA]</scope>
    <source>
        <strain evidence="1 2">GSMNP</strain>
    </source>
</reference>
<organism evidence="1 2">
    <name type="scientific">Smittium culicis</name>
    <dbReference type="NCBI Taxonomy" id="133412"/>
    <lineage>
        <taxon>Eukaryota</taxon>
        <taxon>Fungi</taxon>
        <taxon>Fungi incertae sedis</taxon>
        <taxon>Zoopagomycota</taxon>
        <taxon>Kickxellomycotina</taxon>
        <taxon>Harpellomycetes</taxon>
        <taxon>Harpellales</taxon>
        <taxon>Legeriomycetaceae</taxon>
        <taxon>Smittium</taxon>
    </lineage>
</organism>